<evidence type="ECO:0000313" key="3">
    <source>
        <dbReference type="Proteomes" id="UP000722485"/>
    </source>
</evidence>
<feature type="region of interest" description="Disordered" evidence="1">
    <location>
        <begin position="1"/>
        <end position="40"/>
    </location>
</feature>
<feature type="compositionally biased region" description="Polar residues" evidence="1">
    <location>
        <begin position="275"/>
        <end position="285"/>
    </location>
</feature>
<feature type="compositionally biased region" description="Pro residues" evidence="1">
    <location>
        <begin position="262"/>
        <end position="274"/>
    </location>
</feature>
<comment type="caution">
    <text evidence="2">The sequence shown here is derived from an EMBL/GenBank/DDBJ whole genome shotgun (WGS) entry which is preliminary data.</text>
</comment>
<feature type="compositionally biased region" description="Low complexity" evidence="1">
    <location>
        <begin position="181"/>
        <end position="201"/>
    </location>
</feature>
<protein>
    <submittedName>
        <fullName evidence="2">Uncharacterized protein</fullName>
    </submittedName>
</protein>
<dbReference type="Proteomes" id="UP000722485">
    <property type="component" value="Unassembled WGS sequence"/>
</dbReference>
<reference evidence="2" key="1">
    <citation type="submission" date="2020-03" db="EMBL/GenBank/DDBJ databases">
        <title>Draft Genome Sequence of Cylindrodendrum hubeiense.</title>
        <authorList>
            <person name="Buettner E."/>
            <person name="Kellner H."/>
        </authorList>
    </citation>
    <scope>NUCLEOTIDE SEQUENCE</scope>
    <source>
        <strain evidence="2">IHI 201604</strain>
    </source>
</reference>
<evidence type="ECO:0000313" key="2">
    <source>
        <dbReference type="EMBL" id="KAF7550977.1"/>
    </source>
</evidence>
<evidence type="ECO:0000256" key="1">
    <source>
        <dbReference type="SAM" id="MobiDB-lite"/>
    </source>
</evidence>
<name>A0A9P5HEB7_9HYPO</name>
<proteinExistence type="predicted"/>
<dbReference type="AlphaFoldDB" id="A0A9P5HEB7"/>
<accession>A0A9P5HEB7</accession>
<keyword evidence="3" id="KW-1185">Reference proteome</keyword>
<sequence>MVPSAASESKLRRPPDARHPSPLAAHSPPIGPSGQGWPTEISQSSLHRIRPAIYRLDGMRLTSDQLRQECQGVEAQTGLPQYQIWPRAEEDRLPPRTPQVPVRGNVYFAAREASALCASSFAICDLRFAPCTSLSLCGCSLACRELYLYLVSSIRPASSRDLPAGTLPHRPAPHVAPQFPAPTTQSPTTTTTTTHHVQSATHGPSRRSADVVTSPHAQSPTHEIKVSTVVSKPHRNPEWWSLPSGPSRATRRPWSCADSTPLRPPPPPPPPPPALQSTQSTQSSVHPVRGPPRSTLHAPPPSPVPIARLWLLPLASGCSTYFVHSAAAAWGASTAAQLAGLCPASRYSIGLVPSCGVELACVVASRACLLAFFSSLALISALT</sequence>
<feature type="compositionally biased region" description="Basic and acidic residues" evidence="1">
    <location>
        <begin position="9"/>
        <end position="19"/>
    </location>
</feature>
<feature type="region of interest" description="Disordered" evidence="1">
    <location>
        <begin position="161"/>
        <end position="300"/>
    </location>
</feature>
<dbReference type="EMBL" id="JAANBB010000087">
    <property type="protein sequence ID" value="KAF7550977.1"/>
    <property type="molecule type" value="Genomic_DNA"/>
</dbReference>
<organism evidence="2 3">
    <name type="scientific">Cylindrodendrum hubeiense</name>
    <dbReference type="NCBI Taxonomy" id="595255"/>
    <lineage>
        <taxon>Eukaryota</taxon>
        <taxon>Fungi</taxon>
        <taxon>Dikarya</taxon>
        <taxon>Ascomycota</taxon>
        <taxon>Pezizomycotina</taxon>
        <taxon>Sordariomycetes</taxon>
        <taxon>Hypocreomycetidae</taxon>
        <taxon>Hypocreales</taxon>
        <taxon>Nectriaceae</taxon>
        <taxon>Cylindrodendrum</taxon>
    </lineage>
</organism>
<gene>
    <name evidence="2" type="ORF">G7Z17_g5341</name>
</gene>